<proteinExistence type="predicted"/>
<name>A0A3G5AKF0_9VIRU</name>
<reference evidence="2" key="1">
    <citation type="submission" date="2018-10" db="EMBL/GenBank/DDBJ databases">
        <title>Hidden diversity of soil giant viruses.</title>
        <authorList>
            <person name="Schulz F."/>
            <person name="Alteio L."/>
            <person name="Goudeau D."/>
            <person name="Ryan E.M."/>
            <person name="Malmstrom R.R."/>
            <person name="Blanchard J."/>
            <person name="Woyke T."/>
        </authorList>
    </citation>
    <scope>NUCLEOTIDE SEQUENCE</scope>
    <source>
        <strain evidence="2">SYV1</strain>
    </source>
</reference>
<feature type="compositionally biased region" description="Polar residues" evidence="1">
    <location>
        <begin position="30"/>
        <end position="41"/>
    </location>
</feature>
<dbReference type="EMBL" id="MK072513">
    <property type="protein sequence ID" value="AYV86713.1"/>
    <property type="molecule type" value="Genomic_DNA"/>
</dbReference>
<evidence type="ECO:0000313" key="2">
    <source>
        <dbReference type="EMBL" id="AYV86713.1"/>
    </source>
</evidence>
<organism evidence="2">
    <name type="scientific">Sylvanvirus sp</name>
    <dbReference type="NCBI Taxonomy" id="2487774"/>
    <lineage>
        <taxon>Viruses</taxon>
    </lineage>
</organism>
<feature type="compositionally biased region" description="Polar residues" evidence="1">
    <location>
        <begin position="1"/>
        <end position="20"/>
    </location>
</feature>
<evidence type="ECO:0000256" key="1">
    <source>
        <dbReference type="SAM" id="MobiDB-lite"/>
    </source>
</evidence>
<feature type="region of interest" description="Disordered" evidence="1">
    <location>
        <begin position="1"/>
        <end position="50"/>
    </location>
</feature>
<protein>
    <submittedName>
        <fullName evidence="2">Uncharacterized protein</fullName>
    </submittedName>
</protein>
<accession>A0A3G5AKF0</accession>
<sequence length="123" mass="13753">MNTATESVTNNYDSTTTTPSAKKRTVKVTKPSSASSLSQTPKRLKNEKRVDSVVDLNSTTTSLQPLDAFSNKCHQLWNHKAQVMNQVLQAEKNKIEPPLWTYIGFDNISGRPLLKQMPIPPLK</sequence>
<gene>
    <name evidence="2" type="ORF">Sylvanvirus7_11</name>
</gene>